<reference evidence="4" key="1">
    <citation type="journal article" date="2020" name="Stud. Mycol.">
        <title>101 Dothideomycetes genomes: a test case for predicting lifestyles and emergence of pathogens.</title>
        <authorList>
            <person name="Haridas S."/>
            <person name="Albert R."/>
            <person name="Binder M."/>
            <person name="Bloem J."/>
            <person name="Labutti K."/>
            <person name="Salamov A."/>
            <person name="Andreopoulos B."/>
            <person name="Baker S."/>
            <person name="Barry K."/>
            <person name="Bills G."/>
            <person name="Bluhm B."/>
            <person name="Cannon C."/>
            <person name="Castanera R."/>
            <person name="Culley D."/>
            <person name="Daum C."/>
            <person name="Ezra D."/>
            <person name="Gonzalez J."/>
            <person name="Henrissat B."/>
            <person name="Kuo A."/>
            <person name="Liang C."/>
            <person name="Lipzen A."/>
            <person name="Lutzoni F."/>
            <person name="Magnuson J."/>
            <person name="Mondo S."/>
            <person name="Nolan M."/>
            <person name="Ohm R."/>
            <person name="Pangilinan J."/>
            <person name="Park H.-J."/>
            <person name="Ramirez L."/>
            <person name="Alfaro M."/>
            <person name="Sun H."/>
            <person name="Tritt A."/>
            <person name="Yoshinaga Y."/>
            <person name="Zwiers L.-H."/>
            <person name="Turgeon B."/>
            <person name="Goodwin S."/>
            <person name="Spatafora J."/>
            <person name="Crous P."/>
            <person name="Grigoriev I."/>
        </authorList>
    </citation>
    <scope>NUCLEOTIDE SEQUENCE</scope>
    <source>
        <strain evidence="4">CBS 115976</strain>
    </source>
</reference>
<keyword evidence="5" id="KW-1185">Reference proteome</keyword>
<gene>
    <name evidence="4" type="ORF">BT63DRAFT_424708</name>
</gene>
<dbReference type="Pfam" id="PF00561">
    <property type="entry name" value="Abhydrolase_1"/>
    <property type="match status" value="1"/>
</dbReference>
<comment type="similarity">
    <text evidence="1">Belongs to the AB hydrolase superfamily.</text>
</comment>
<organism evidence="4 5">
    <name type="scientific">Microthyrium microscopicum</name>
    <dbReference type="NCBI Taxonomy" id="703497"/>
    <lineage>
        <taxon>Eukaryota</taxon>
        <taxon>Fungi</taxon>
        <taxon>Dikarya</taxon>
        <taxon>Ascomycota</taxon>
        <taxon>Pezizomycotina</taxon>
        <taxon>Dothideomycetes</taxon>
        <taxon>Dothideomycetes incertae sedis</taxon>
        <taxon>Microthyriales</taxon>
        <taxon>Microthyriaceae</taxon>
        <taxon>Microthyrium</taxon>
    </lineage>
</organism>
<evidence type="ECO:0000259" key="3">
    <source>
        <dbReference type="Pfam" id="PF00561"/>
    </source>
</evidence>
<dbReference type="GO" id="GO:0052689">
    <property type="term" value="F:carboxylic ester hydrolase activity"/>
    <property type="evidence" value="ECO:0007669"/>
    <property type="project" value="TreeGrafter"/>
</dbReference>
<feature type="domain" description="AB hydrolase-1" evidence="3">
    <location>
        <begin position="60"/>
        <end position="298"/>
    </location>
</feature>
<evidence type="ECO:0000256" key="2">
    <source>
        <dbReference type="ARBA" id="ARBA00022801"/>
    </source>
</evidence>
<dbReference type="SUPFAM" id="SSF53474">
    <property type="entry name" value="alpha/beta-Hydrolases"/>
    <property type="match status" value="1"/>
</dbReference>
<evidence type="ECO:0000256" key="1">
    <source>
        <dbReference type="ARBA" id="ARBA00008645"/>
    </source>
</evidence>
<dbReference type="AlphaFoldDB" id="A0A6A6UBJ2"/>
<dbReference type="Proteomes" id="UP000799302">
    <property type="component" value="Unassembled WGS sequence"/>
</dbReference>
<dbReference type="GO" id="GO:0005739">
    <property type="term" value="C:mitochondrion"/>
    <property type="evidence" value="ECO:0007669"/>
    <property type="project" value="TreeGrafter"/>
</dbReference>
<dbReference type="EMBL" id="MU004235">
    <property type="protein sequence ID" value="KAF2668986.1"/>
    <property type="molecule type" value="Genomic_DNA"/>
</dbReference>
<dbReference type="InterPro" id="IPR029058">
    <property type="entry name" value="AB_hydrolase_fold"/>
</dbReference>
<name>A0A6A6UBJ2_9PEZI</name>
<dbReference type="Gene3D" id="3.40.50.1820">
    <property type="entry name" value="alpha/beta hydrolase"/>
    <property type="match status" value="1"/>
</dbReference>
<dbReference type="PRINTS" id="PR00111">
    <property type="entry name" value="ABHYDROLASE"/>
</dbReference>
<dbReference type="PANTHER" id="PTHR46118:SF4">
    <property type="entry name" value="PROTEIN ABHD11"/>
    <property type="match status" value="1"/>
</dbReference>
<protein>
    <submittedName>
        <fullName evidence="4">Alpha/beta-hydrolase</fullName>
    </submittedName>
</protein>
<accession>A0A6A6UBJ2</accession>
<evidence type="ECO:0000313" key="5">
    <source>
        <dbReference type="Proteomes" id="UP000799302"/>
    </source>
</evidence>
<keyword evidence="2 4" id="KW-0378">Hydrolase</keyword>
<dbReference type="PANTHER" id="PTHR46118">
    <property type="entry name" value="PROTEIN ABHD11"/>
    <property type="match status" value="1"/>
</dbReference>
<dbReference type="OrthoDB" id="8119704at2759"/>
<sequence length="313" mass="34805">MPTMRPPRIRPTALRSFQITPLRRISSASPWHWHSGETVDLAFDLHKEGECKTDSSKCKPPIIFLHGLFGSKINNRSIGKRLSRSLNRPVYALDLRNHGASPHNPEHTYAALAADVAAFLSKHSISRPTLIGHSMGAKAAMALALWEPDRIANLIAVDNAPVDAALKSDFHSYVAGMRAVSRAGVGTQKEADGILSEYAKELPVRQFLLTNLVRPKTGDSKVLEWRIPVEDLARQLDGMGDFPFRDPEKARFEGPTLIVRGTKSPYVADEALPVIGRFFPRFRLVDIESGHWVISENPEAFKDAVVEFLEDKD</sequence>
<dbReference type="InterPro" id="IPR000073">
    <property type="entry name" value="AB_hydrolase_1"/>
</dbReference>
<proteinExistence type="inferred from homology"/>
<dbReference type="FunFam" id="3.40.50.1820:FF:000039">
    <property type="entry name" value="Esterase ybfF"/>
    <property type="match status" value="1"/>
</dbReference>
<evidence type="ECO:0000313" key="4">
    <source>
        <dbReference type="EMBL" id="KAF2668986.1"/>
    </source>
</evidence>